<feature type="DNA-binding region" description="H-T-H motif" evidence="4">
    <location>
        <begin position="38"/>
        <end position="57"/>
    </location>
</feature>
<feature type="domain" description="HTH tetR-type" evidence="6">
    <location>
        <begin position="15"/>
        <end position="75"/>
    </location>
</feature>
<dbReference type="GO" id="GO:0000976">
    <property type="term" value="F:transcription cis-regulatory region binding"/>
    <property type="evidence" value="ECO:0007669"/>
    <property type="project" value="TreeGrafter"/>
</dbReference>
<dbReference type="InterPro" id="IPR011075">
    <property type="entry name" value="TetR_C"/>
</dbReference>
<feature type="compositionally biased region" description="Basic residues" evidence="5">
    <location>
        <begin position="7"/>
        <end position="20"/>
    </location>
</feature>
<evidence type="ECO:0000259" key="6">
    <source>
        <dbReference type="PROSITE" id="PS50977"/>
    </source>
</evidence>
<dbReference type="PANTHER" id="PTHR30055:SF148">
    <property type="entry name" value="TETR-FAMILY TRANSCRIPTIONAL REGULATOR"/>
    <property type="match status" value="1"/>
</dbReference>
<gene>
    <name evidence="7" type="ORF">BS297_02890</name>
</gene>
<dbReference type="AlphaFoldDB" id="A0A5N5ED67"/>
<proteinExistence type="predicted"/>
<dbReference type="InterPro" id="IPR009057">
    <property type="entry name" value="Homeodomain-like_sf"/>
</dbReference>
<dbReference type="Proteomes" id="UP000325576">
    <property type="component" value="Unassembled WGS sequence"/>
</dbReference>
<evidence type="ECO:0000256" key="3">
    <source>
        <dbReference type="ARBA" id="ARBA00023163"/>
    </source>
</evidence>
<dbReference type="Pfam" id="PF00440">
    <property type="entry name" value="TetR_N"/>
    <property type="match status" value="1"/>
</dbReference>
<dbReference type="SUPFAM" id="SSF48498">
    <property type="entry name" value="Tetracyclin repressor-like, C-terminal domain"/>
    <property type="match status" value="1"/>
</dbReference>
<dbReference type="Gene3D" id="1.10.357.10">
    <property type="entry name" value="Tetracycline Repressor, domain 2"/>
    <property type="match status" value="1"/>
</dbReference>
<comment type="caution">
    <text evidence="7">The sequence shown here is derived from an EMBL/GenBank/DDBJ whole genome shotgun (WGS) entry which is preliminary data.</text>
</comment>
<evidence type="ECO:0000313" key="7">
    <source>
        <dbReference type="EMBL" id="KAB2586902.1"/>
    </source>
</evidence>
<organism evidence="7 8">
    <name type="scientific">Rhodococcus erythropolis</name>
    <name type="common">Arthrobacter picolinophilus</name>
    <dbReference type="NCBI Taxonomy" id="1833"/>
    <lineage>
        <taxon>Bacteria</taxon>
        <taxon>Bacillati</taxon>
        <taxon>Actinomycetota</taxon>
        <taxon>Actinomycetes</taxon>
        <taxon>Mycobacteriales</taxon>
        <taxon>Nocardiaceae</taxon>
        <taxon>Rhodococcus</taxon>
        <taxon>Rhodococcus erythropolis group</taxon>
    </lineage>
</organism>
<evidence type="ECO:0000256" key="5">
    <source>
        <dbReference type="SAM" id="MobiDB-lite"/>
    </source>
</evidence>
<accession>A0A5N5ED67</accession>
<dbReference type="PROSITE" id="PS50977">
    <property type="entry name" value="HTH_TETR_2"/>
    <property type="match status" value="1"/>
</dbReference>
<keyword evidence="1" id="KW-0805">Transcription regulation</keyword>
<sequence>MTEMQHGRVRPGGRTARTRQKAHEAVRSLFREGRDAITVREVSERSGIHEVTIYRRWGTIESLVLDVAVTQLIEETPFPNSGDLRRDLLDWANAVAGQVKTREGFAFYRALATARSALYARDEGTPAVDAAAYLRRRTDQIQQAIDHHRAQNGGNPPTVERIFDIVLAPIYLRAIFGYASPDTELEALVDRALRNDD</sequence>
<feature type="region of interest" description="Disordered" evidence="5">
    <location>
        <begin position="1"/>
        <end position="21"/>
    </location>
</feature>
<dbReference type="InterPro" id="IPR001647">
    <property type="entry name" value="HTH_TetR"/>
</dbReference>
<dbReference type="GO" id="GO:0003700">
    <property type="term" value="F:DNA-binding transcription factor activity"/>
    <property type="evidence" value="ECO:0007669"/>
    <property type="project" value="TreeGrafter"/>
</dbReference>
<dbReference type="InterPro" id="IPR050109">
    <property type="entry name" value="HTH-type_TetR-like_transc_reg"/>
</dbReference>
<evidence type="ECO:0000256" key="4">
    <source>
        <dbReference type="PROSITE-ProRule" id="PRU00335"/>
    </source>
</evidence>
<dbReference type="SUPFAM" id="SSF46689">
    <property type="entry name" value="Homeodomain-like"/>
    <property type="match status" value="1"/>
</dbReference>
<reference evidence="7 8" key="1">
    <citation type="journal article" date="2017" name="Poromechanics V (2013)">
        <title>Genomic Characterization of the Arsenic-Tolerant Actinobacterium, &lt;i&gt;Rhodococcus erythropolis&lt;/i&gt; S43.</title>
        <authorList>
            <person name="Retamal-Morales G."/>
            <person name="Mehnert M."/>
            <person name="Schwabe R."/>
            <person name="Tischler D."/>
            <person name="Schloemann M."/>
            <person name="Levican G.J."/>
        </authorList>
    </citation>
    <scope>NUCLEOTIDE SEQUENCE [LARGE SCALE GENOMIC DNA]</scope>
    <source>
        <strain evidence="7 8">S43</strain>
    </source>
</reference>
<dbReference type="InterPro" id="IPR036271">
    <property type="entry name" value="Tet_transcr_reg_TetR-rel_C_sf"/>
</dbReference>
<evidence type="ECO:0000256" key="1">
    <source>
        <dbReference type="ARBA" id="ARBA00023015"/>
    </source>
</evidence>
<dbReference type="Gene3D" id="1.10.10.60">
    <property type="entry name" value="Homeodomain-like"/>
    <property type="match status" value="1"/>
</dbReference>
<dbReference type="EMBL" id="MRBO01000108">
    <property type="protein sequence ID" value="KAB2586902.1"/>
    <property type="molecule type" value="Genomic_DNA"/>
</dbReference>
<dbReference type="PANTHER" id="PTHR30055">
    <property type="entry name" value="HTH-TYPE TRANSCRIPTIONAL REGULATOR RUTR"/>
    <property type="match status" value="1"/>
</dbReference>
<name>A0A5N5ED67_RHOER</name>
<dbReference type="Pfam" id="PF16859">
    <property type="entry name" value="TetR_C_11"/>
    <property type="match status" value="1"/>
</dbReference>
<evidence type="ECO:0000256" key="2">
    <source>
        <dbReference type="ARBA" id="ARBA00023125"/>
    </source>
</evidence>
<dbReference type="RefSeq" id="WP_003940062.1">
    <property type="nucleotide sequence ID" value="NZ_JASIRE010000006.1"/>
</dbReference>
<keyword evidence="2 4" id="KW-0238">DNA-binding</keyword>
<evidence type="ECO:0000313" key="8">
    <source>
        <dbReference type="Proteomes" id="UP000325576"/>
    </source>
</evidence>
<keyword evidence="3" id="KW-0804">Transcription</keyword>
<protein>
    <submittedName>
        <fullName evidence="7">TetR family transcriptional regulator</fullName>
    </submittedName>
</protein>